<organism evidence="4 5">
    <name type="scientific">Roseomonas nitratireducens</name>
    <dbReference type="NCBI Taxonomy" id="2820810"/>
    <lineage>
        <taxon>Bacteria</taxon>
        <taxon>Pseudomonadati</taxon>
        <taxon>Pseudomonadota</taxon>
        <taxon>Alphaproteobacteria</taxon>
        <taxon>Acetobacterales</taxon>
        <taxon>Roseomonadaceae</taxon>
        <taxon>Roseomonas</taxon>
    </lineage>
</organism>
<dbReference type="EMBL" id="JAGIYZ010000002">
    <property type="protein sequence ID" value="MBP0463095.1"/>
    <property type="molecule type" value="Genomic_DNA"/>
</dbReference>
<dbReference type="PANTHER" id="PTHR30461:SF2">
    <property type="entry name" value="SERINE RECOMBINASE PINE-RELATED"/>
    <property type="match status" value="1"/>
</dbReference>
<dbReference type="InterPro" id="IPR050639">
    <property type="entry name" value="SSR_resolvase"/>
</dbReference>
<dbReference type="InterPro" id="IPR036162">
    <property type="entry name" value="Resolvase-like_N_sf"/>
</dbReference>
<dbReference type="SMART" id="SM00857">
    <property type="entry name" value="Resolvase"/>
    <property type="match status" value="1"/>
</dbReference>
<reference evidence="4 5" key="1">
    <citation type="submission" date="2021-03" db="EMBL/GenBank/DDBJ databases">
        <authorList>
            <person name="So Y."/>
        </authorList>
    </citation>
    <scope>NUCLEOTIDE SEQUENCE [LARGE SCALE GENOMIC DNA]</scope>
    <source>
        <strain evidence="4 5">PWR1</strain>
    </source>
</reference>
<accession>A0ABS4AP08</accession>
<feature type="domain" description="Resolvase/invertase-type recombinase catalytic" evidence="3">
    <location>
        <begin position="8"/>
        <end position="158"/>
    </location>
</feature>
<name>A0ABS4AP08_9PROT</name>
<dbReference type="PANTHER" id="PTHR30461">
    <property type="entry name" value="DNA-INVERTASE FROM LAMBDOID PROPHAGE"/>
    <property type="match status" value="1"/>
</dbReference>
<dbReference type="PROSITE" id="PS51736">
    <property type="entry name" value="RECOMBINASES_3"/>
    <property type="match status" value="1"/>
</dbReference>
<dbReference type="RefSeq" id="WP_209350471.1">
    <property type="nucleotide sequence ID" value="NZ_JAGIYZ010000002.1"/>
</dbReference>
<dbReference type="Pfam" id="PF00239">
    <property type="entry name" value="Resolvase"/>
    <property type="match status" value="1"/>
</dbReference>
<dbReference type="CDD" id="cd00338">
    <property type="entry name" value="Ser_Recombinase"/>
    <property type="match status" value="1"/>
</dbReference>
<evidence type="ECO:0000256" key="2">
    <source>
        <dbReference type="ARBA" id="ARBA00023172"/>
    </source>
</evidence>
<evidence type="ECO:0000313" key="5">
    <source>
        <dbReference type="Proteomes" id="UP000680815"/>
    </source>
</evidence>
<dbReference type="Gene3D" id="3.40.50.1390">
    <property type="entry name" value="Resolvase, N-terminal catalytic domain"/>
    <property type="match status" value="1"/>
</dbReference>
<keyword evidence="1" id="KW-0238">DNA-binding</keyword>
<dbReference type="SUPFAM" id="SSF53041">
    <property type="entry name" value="Resolvase-like"/>
    <property type="match status" value="1"/>
</dbReference>
<dbReference type="Proteomes" id="UP000680815">
    <property type="component" value="Unassembled WGS sequence"/>
</dbReference>
<gene>
    <name evidence="4" type="ORF">J5Y09_04160</name>
</gene>
<protein>
    <submittedName>
        <fullName evidence="4">Recombinase family protein</fullName>
    </submittedName>
</protein>
<keyword evidence="5" id="KW-1185">Reference proteome</keyword>
<sequence>MAAATAPSAIAYLRTSSAANVEGDSSARQRAAIEAYAKHARLRIVGECYDAAVSGADPITERPGFAALLDKIEGNGVRLVLIESADRFARDLLVQETGIAILQQRGVRVVTASGDDLTDSSDPARVMLRQVLGSFAQFEKARVVQKLKGARDRASLQAGRRVEGAKATITGDALATLRRLRRRNPVTKEVRSLREIAAAMAEAGHVSPRTGRPYSPEALRLALGRAAQ</sequence>
<proteinExistence type="predicted"/>
<evidence type="ECO:0000313" key="4">
    <source>
        <dbReference type="EMBL" id="MBP0463095.1"/>
    </source>
</evidence>
<comment type="caution">
    <text evidence="4">The sequence shown here is derived from an EMBL/GenBank/DDBJ whole genome shotgun (WGS) entry which is preliminary data.</text>
</comment>
<dbReference type="InterPro" id="IPR006119">
    <property type="entry name" value="Resolv_N"/>
</dbReference>
<evidence type="ECO:0000256" key="1">
    <source>
        <dbReference type="ARBA" id="ARBA00023125"/>
    </source>
</evidence>
<evidence type="ECO:0000259" key="3">
    <source>
        <dbReference type="PROSITE" id="PS51736"/>
    </source>
</evidence>
<keyword evidence="2" id="KW-0233">DNA recombination</keyword>